<feature type="compositionally biased region" description="Basic and acidic residues" evidence="1">
    <location>
        <begin position="54"/>
        <end position="72"/>
    </location>
</feature>
<gene>
    <name evidence="3" type="ORF">CNYM01_09579</name>
</gene>
<reference evidence="3 4" key="1">
    <citation type="submission" date="2014-02" db="EMBL/GenBank/DDBJ databases">
        <title>The genome sequence of Colletotrichum nymphaeae SA-01.</title>
        <authorList>
            <person name="Baroncelli R."/>
            <person name="Thon M.R."/>
        </authorList>
    </citation>
    <scope>NUCLEOTIDE SEQUENCE [LARGE SCALE GENOMIC DNA]</scope>
    <source>
        <strain evidence="3 4">SA-01</strain>
    </source>
</reference>
<dbReference type="EMBL" id="JEMN01001477">
    <property type="protein sequence ID" value="KXH36291.1"/>
    <property type="molecule type" value="Genomic_DNA"/>
</dbReference>
<dbReference type="Proteomes" id="UP000070054">
    <property type="component" value="Unassembled WGS sequence"/>
</dbReference>
<proteinExistence type="predicted"/>
<accession>A0A135SK84</accession>
<comment type="caution">
    <text evidence="3">The sequence shown here is derived from an EMBL/GenBank/DDBJ whole genome shotgun (WGS) entry which is preliminary data.</text>
</comment>
<feature type="transmembrane region" description="Helical" evidence="2">
    <location>
        <begin position="159"/>
        <end position="180"/>
    </location>
</feature>
<organism evidence="3 4">
    <name type="scientific">Colletotrichum nymphaeae SA-01</name>
    <dbReference type="NCBI Taxonomy" id="1460502"/>
    <lineage>
        <taxon>Eukaryota</taxon>
        <taxon>Fungi</taxon>
        <taxon>Dikarya</taxon>
        <taxon>Ascomycota</taxon>
        <taxon>Pezizomycotina</taxon>
        <taxon>Sordariomycetes</taxon>
        <taxon>Hypocreomycetidae</taxon>
        <taxon>Glomerellales</taxon>
        <taxon>Glomerellaceae</taxon>
        <taxon>Colletotrichum</taxon>
        <taxon>Colletotrichum acutatum species complex</taxon>
    </lineage>
</organism>
<protein>
    <submittedName>
        <fullName evidence="3">Uncharacterized protein</fullName>
    </submittedName>
</protein>
<keyword evidence="2" id="KW-1133">Transmembrane helix</keyword>
<keyword evidence="2" id="KW-0812">Transmembrane</keyword>
<evidence type="ECO:0000313" key="4">
    <source>
        <dbReference type="Proteomes" id="UP000070054"/>
    </source>
</evidence>
<keyword evidence="2" id="KW-0472">Membrane</keyword>
<sequence>MSIGKTVTREPQPQDQCGLGKPPKRGWITESRMQVTDPIPSAAASGHTPALGNARREKGERSRSARRIRSECRQPPGSGRRGKEHEGRPETYMLPKIPHYTNGPFPHMRSDRRRVLPSYAVYYAVVTIPVPAVFSKAASQQAVRDVGVFSVRTSTDSGPFGQLLAYVGALASHAAVLAAVA</sequence>
<keyword evidence="4" id="KW-1185">Reference proteome</keyword>
<evidence type="ECO:0000313" key="3">
    <source>
        <dbReference type="EMBL" id="KXH36291.1"/>
    </source>
</evidence>
<feature type="transmembrane region" description="Helical" evidence="2">
    <location>
        <begin position="119"/>
        <end position="139"/>
    </location>
</feature>
<dbReference type="AlphaFoldDB" id="A0A135SK84"/>
<name>A0A135SK84_9PEZI</name>
<evidence type="ECO:0000256" key="1">
    <source>
        <dbReference type="SAM" id="MobiDB-lite"/>
    </source>
</evidence>
<feature type="region of interest" description="Disordered" evidence="1">
    <location>
        <begin position="1"/>
        <end position="90"/>
    </location>
</feature>
<evidence type="ECO:0000256" key="2">
    <source>
        <dbReference type="SAM" id="Phobius"/>
    </source>
</evidence>